<dbReference type="GO" id="GO:0160147">
    <property type="term" value="F:tRNA pseudouridine(38-40) synthase activity"/>
    <property type="evidence" value="ECO:0007669"/>
    <property type="project" value="UniProtKB-EC"/>
</dbReference>
<evidence type="ECO:0000313" key="10">
    <source>
        <dbReference type="Proteomes" id="UP000295832"/>
    </source>
</evidence>
<dbReference type="CDD" id="cd02570">
    <property type="entry name" value="PseudoU_synth_EcTruA"/>
    <property type="match status" value="1"/>
</dbReference>
<dbReference type="Pfam" id="PF01416">
    <property type="entry name" value="PseudoU_synth_1"/>
    <property type="match status" value="2"/>
</dbReference>
<dbReference type="HAMAP" id="MF_00171">
    <property type="entry name" value="TruA"/>
    <property type="match status" value="1"/>
</dbReference>
<dbReference type="EMBL" id="SOEG01000018">
    <property type="protein sequence ID" value="TDX49257.1"/>
    <property type="molecule type" value="Genomic_DNA"/>
</dbReference>
<feature type="binding site" evidence="4 6">
    <location>
        <position position="110"/>
    </location>
    <ligand>
        <name>substrate</name>
    </ligand>
</feature>
<dbReference type="EC" id="5.4.99.12" evidence="4"/>
<proteinExistence type="inferred from homology"/>
<dbReference type="Proteomes" id="UP000295832">
    <property type="component" value="Unassembled WGS sequence"/>
</dbReference>
<protein>
    <recommendedName>
        <fullName evidence="4">tRNA pseudouridine synthase A</fullName>
        <ecNumber evidence="4">5.4.99.12</ecNumber>
    </recommendedName>
    <alternativeName>
        <fullName evidence="4">tRNA pseudouridine(38-40) synthase</fullName>
    </alternativeName>
    <alternativeName>
        <fullName evidence="4">tRNA pseudouridylate synthase I</fullName>
    </alternativeName>
    <alternativeName>
        <fullName evidence="4">tRNA-uridine isomerase I</fullName>
    </alternativeName>
</protein>
<dbReference type="GO" id="GO:0003723">
    <property type="term" value="F:RNA binding"/>
    <property type="evidence" value="ECO:0007669"/>
    <property type="project" value="InterPro"/>
</dbReference>
<evidence type="ECO:0000256" key="4">
    <source>
        <dbReference type="HAMAP-Rule" id="MF_00171"/>
    </source>
</evidence>
<comment type="function">
    <text evidence="4">Formation of pseudouridine at positions 38, 39 and 40 in the anticodon stem and loop of transfer RNAs.</text>
</comment>
<evidence type="ECO:0000313" key="9">
    <source>
        <dbReference type="EMBL" id="TDX49257.1"/>
    </source>
</evidence>
<evidence type="ECO:0000256" key="6">
    <source>
        <dbReference type="PIRSR" id="PIRSR001430-2"/>
    </source>
</evidence>
<comment type="subunit">
    <text evidence="4">Homodimer.</text>
</comment>
<keyword evidence="3 4" id="KW-0413">Isomerase</keyword>
<evidence type="ECO:0000259" key="8">
    <source>
        <dbReference type="Pfam" id="PF01416"/>
    </source>
</evidence>
<gene>
    <name evidence="4" type="primary">truA</name>
    <name evidence="9" type="ORF">C7959_1183</name>
</gene>
<reference evidence="9 10" key="1">
    <citation type="submission" date="2019-03" db="EMBL/GenBank/DDBJ databases">
        <title>Subsurface microbial communities from deep shales in Ohio and West Virginia, USA.</title>
        <authorList>
            <person name="Wrighton K."/>
        </authorList>
    </citation>
    <scope>NUCLEOTIDE SEQUENCE [LARGE SCALE GENOMIC DNA]</scope>
    <source>
        <strain evidence="9 10">MSL 6dP</strain>
    </source>
</reference>
<organism evidence="9 10">
    <name type="scientific">Orenia marismortui</name>
    <dbReference type="NCBI Taxonomy" id="46469"/>
    <lineage>
        <taxon>Bacteria</taxon>
        <taxon>Bacillati</taxon>
        <taxon>Bacillota</taxon>
        <taxon>Clostridia</taxon>
        <taxon>Halanaerobiales</taxon>
        <taxon>Halobacteroidaceae</taxon>
        <taxon>Orenia</taxon>
    </lineage>
</organism>
<dbReference type="FunFam" id="3.30.70.580:FF:000001">
    <property type="entry name" value="tRNA pseudouridine synthase A"/>
    <property type="match status" value="1"/>
</dbReference>
<dbReference type="Gene3D" id="3.30.70.580">
    <property type="entry name" value="Pseudouridine synthase I, catalytic domain, N-terminal subdomain"/>
    <property type="match status" value="1"/>
</dbReference>
<dbReference type="InterPro" id="IPR020095">
    <property type="entry name" value="PsdUridine_synth_TruA_C"/>
</dbReference>
<keyword evidence="2 4" id="KW-0819">tRNA processing</keyword>
<dbReference type="RefSeq" id="WP_134117285.1">
    <property type="nucleotide sequence ID" value="NZ_SOEG01000018.1"/>
</dbReference>
<dbReference type="Gene3D" id="3.30.70.660">
    <property type="entry name" value="Pseudouridine synthase I, catalytic domain, C-terminal subdomain"/>
    <property type="match status" value="1"/>
</dbReference>
<dbReference type="InterPro" id="IPR020103">
    <property type="entry name" value="PsdUridine_synth_cat_dom_sf"/>
</dbReference>
<sequence>MRNLKCIVAYDGSNYHGFQRQDNAITVQEVIENGIKRLIKQDVKIIGASRTDSKVHARGQVFNLNLDSSIPTEKFSLALNTKLPDDVVILDACEMNNNFHARYNTKDKLYKYQIYNNKYPSPFYRNYAYHIYNQLDLLKMEEGLKYLIGEHDFTSFRSSGCNAQSPIRKIFDINMEYKEDLIVLNIHGNGFLYNMVRIIVGTLVRVGLGKIRPKEVREILLSKDRKKAGPTAPAHGLILEKINY</sequence>
<dbReference type="SUPFAM" id="SSF55120">
    <property type="entry name" value="Pseudouridine synthase"/>
    <property type="match status" value="1"/>
</dbReference>
<dbReference type="PANTHER" id="PTHR11142:SF0">
    <property type="entry name" value="TRNA PSEUDOURIDINE SYNTHASE-LIKE 1"/>
    <property type="match status" value="1"/>
</dbReference>
<evidence type="ECO:0000256" key="2">
    <source>
        <dbReference type="ARBA" id="ARBA00022694"/>
    </source>
</evidence>
<comment type="caution">
    <text evidence="4">Lacks conserved residue(s) required for the propagation of feature annotation.</text>
</comment>
<feature type="domain" description="Pseudouridine synthase I TruA alpha/beta" evidence="8">
    <location>
        <begin position="145"/>
        <end position="244"/>
    </location>
</feature>
<dbReference type="PANTHER" id="PTHR11142">
    <property type="entry name" value="PSEUDOURIDYLATE SYNTHASE"/>
    <property type="match status" value="1"/>
</dbReference>
<dbReference type="InterPro" id="IPR020097">
    <property type="entry name" value="PsdUridine_synth_TruA_a/b_dom"/>
</dbReference>
<evidence type="ECO:0000256" key="3">
    <source>
        <dbReference type="ARBA" id="ARBA00023235"/>
    </source>
</evidence>
<name>A0A4R8GT54_9FIRM</name>
<evidence type="ECO:0000256" key="5">
    <source>
        <dbReference type="PIRSR" id="PIRSR001430-1"/>
    </source>
</evidence>
<dbReference type="InterPro" id="IPR020094">
    <property type="entry name" value="TruA/RsuA/RluB/E/F_N"/>
</dbReference>
<comment type="catalytic activity">
    <reaction evidence="4 7">
        <text>uridine(38/39/40) in tRNA = pseudouridine(38/39/40) in tRNA</text>
        <dbReference type="Rhea" id="RHEA:22376"/>
        <dbReference type="Rhea" id="RHEA-COMP:10085"/>
        <dbReference type="Rhea" id="RHEA-COMP:10087"/>
        <dbReference type="ChEBI" id="CHEBI:65314"/>
        <dbReference type="ChEBI" id="CHEBI:65315"/>
        <dbReference type="EC" id="5.4.99.12"/>
    </reaction>
</comment>
<dbReference type="STRING" id="926561.GCA_000379025_02157"/>
<dbReference type="AlphaFoldDB" id="A0A4R8GT54"/>
<comment type="caution">
    <text evidence="9">The sequence shown here is derived from an EMBL/GenBank/DDBJ whole genome shotgun (WGS) entry which is preliminary data.</text>
</comment>
<feature type="domain" description="Pseudouridine synthase I TruA alpha/beta" evidence="8">
    <location>
        <begin position="7"/>
        <end position="104"/>
    </location>
</feature>
<comment type="similarity">
    <text evidence="1 4 7">Belongs to the tRNA pseudouridine synthase TruA family.</text>
</comment>
<evidence type="ECO:0000256" key="7">
    <source>
        <dbReference type="RuleBase" id="RU003792"/>
    </source>
</evidence>
<dbReference type="NCBIfam" id="TIGR00071">
    <property type="entry name" value="hisT_truA"/>
    <property type="match status" value="1"/>
</dbReference>
<evidence type="ECO:0000256" key="1">
    <source>
        <dbReference type="ARBA" id="ARBA00009375"/>
    </source>
</evidence>
<keyword evidence="10" id="KW-1185">Reference proteome</keyword>
<dbReference type="PIRSF" id="PIRSF001430">
    <property type="entry name" value="tRNA_psdUrid_synth"/>
    <property type="match status" value="1"/>
</dbReference>
<dbReference type="InterPro" id="IPR001406">
    <property type="entry name" value="PsdUridine_synth_TruA"/>
</dbReference>
<dbReference type="GO" id="GO:0031119">
    <property type="term" value="P:tRNA pseudouridine synthesis"/>
    <property type="evidence" value="ECO:0007669"/>
    <property type="project" value="UniProtKB-UniRule"/>
</dbReference>
<accession>A0A4R8GT54</accession>
<feature type="active site" description="Nucleophile" evidence="4 5">
    <location>
        <position position="52"/>
    </location>
</feature>